<dbReference type="GO" id="GO:0016787">
    <property type="term" value="F:hydrolase activity"/>
    <property type="evidence" value="ECO:0007669"/>
    <property type="project" value="UniProtKB-KW"/>
</dbReference>
<dbReference type="FunFam" id="1.10.540.10:FF:000026">
    <property type="entry name" value="Acyl-CoA dehydrogenase medium chain"/>
    <property type="match status" value="1"/>
</dbReference>
<dbReference type="InterPro" id="IPR006089">
    <property type="entry name" value="Acyl-CoA_DH_CS"/>
</dbReference>
<evidence type="ECO:0000259" key="14">
    <source>
        <dbReference type="Pfam" id="PF02771"/>
    </source>
</evidence>
<gene>
    <name evidence="15" type="ORF">A6V37_24280</name>
</gene>
<evidence type="ECO:0000256" key="7">
    <source>
        <dbReference type="ARBA" id="ARBA00058152"/>
    </source>
</evidence>
<comment type="catalytic activity">
    <reaction evidence="6">
        <text>3-sulfinopropanoyl-CoA + H2O = propanoyl-CoA + sulfite + H(+)</text>
        <dbReference type="Rhea" id="RHEA:41624"/>
        <dbReference type="ChEBI" id="CHEBI:15377"/>
        <dbReference type="ChEBI" id="CHEBI:15378"/>
        <dbReference type="ChEBI" id="CHEBI:17359"/>
        <dbReference type="ChEBI" id="CHEBI:57392"/>
        <dbReference type="ChEBI" id="CHEBI:78349"/>
        <dbReference type="EC" id="3.13.1.4"/>
    </reaction>
    <physiologicalReaction direction="left-to-right" evidence="6">
        <dbReference type="Rhea" id="RHEA:41625"/>
    </physiologicalReaction>
</comment>
<dbReference type="PANTHER" id="PTHR43884">
    <property type="entry name" value="ACYL-COA DEHYDROGENASE"/>
    <property type="match status" value="1"/>
</dbReference>
<evidence type="ECO:0000256" key="4">
    <source>
        <dbReference type="ARBA" id="ARBA00022801"/>
    </source>
</evidence>
<dbReference type="InterPro" id="IPR037069">
    <property type="entry name" value="AcylCoA_DH/ox_N_sf"/>
</dbReference>
<evidence type="ECO:0000256" key="1">
    <source>
        <dbReference type="ARBA" id="ARBA00001974"/>
    </source>
</evidence>
<dbReference type="EC" id="3.13.1.4" evidence="9"/>
<dbReference type="RefSeq" id="WP_064286108.1">
    <property type="nucleotide sequence ID" value="NZ_LXKA01000198.1"/>
</dbReference>
<dbReference type="Proteomes" id="UP000078116">
    <property type="component" value="Unassembled WGS sequence"/>
</dbReference>
<evidence type="ECO:0000313" key="15">
    <source>
        <dbReference type="EMBL" id="OAJ61812.1"/>
    </source>
</evidence>
<dbReference type="PIRSF" id="PIRSF016578">
    <property type="entry name" value="HsaA"/>
    <property type="match status" value="1"/>
</dbReference>
<evidence type="ECO:0000256" key="10">
    <source>
        <dbReference type="ARBA" id="ARBA00068311"/>
    </source>
</evidence>
<sequence>MADTSAVFLTEQQIMIRDSARRVAAEVIAPTAAERDRTSAWPHTELKQLAELGFLGMLVPEEYGGVGAGVVEFCLAQYEFAGADAGLATILHVHNFTALCIAIHGTEEQKRRYLPAMACGESIGAFLLSEPQAGSDTAALRATGRRDGDYYILDGAKQFISNGSQAGVAIAFVLTSKDAGKRGASTFIIDPKQPGYTITRIENKLGQHTAHTAAISLEGFRVPRENLLGAEGEGYSLVMSGLSDGRIGIAFIAAGVARAALDAAVAYAKDREAYGRPIAELQGVSFDLADMAAQVEIAYQYSLHAARLCAEGIECSKEASIAKLFASEIAEKVCSEAIQIHGGYGYLTDFPVERYSRDVRVCKIYEGTSHIQKLIIARSLM</sequence>
<protein>
    <recommendedName>
        <fullName evidence="10">3-sulfinopropanoyl-CoA desulfinase</fullName>
        <ecNumber evidence="9">3.13.1.4</ecNumber>
    </recommendedName>
    <alternativeName>
        <fullName evidence="11">3-sulfinopropionyl coenzyme A desulfinase</fullName>
    </alternativeName>
</protein>
<dbReference type="STRING" id="1462993.A6V36_16525"/>
<dbReference type="GO" id="GO:0003995">
    <property type="term" value="F:acyl-CoA dehydrogenase activity"/>
    <property type="evidence" value="ECO:0007669"/>
    <property type="project" value="InterPro"/>
</dbReference>
<feature type="domain" description="Acyl-CoA dehydrogenase/oxidase C-terminal" evidence="12">
    <location>
        <begin position="232"/>
        <end position="380"/>
    </location>
</feature>
<comment type="caution">
    <text evidence="15">The sequence shown here is derived from an EMBL/GenBank/DDBJ whole genome shotgun (WGS) entry which is preliminary data.</text>
</comment>
<dbReference type="PANTHER" id="PTHR43884:SF12">
    <property type="entry name" value="ISOVALERYL-COA DEHYDROGENASE, MITOCHONDRIAL-RELATED"/>
    <property type="match status" value="1"/>
</dbReference>
<name>A0A1A9NA60_9BURK</name>
<comment type="cofactor">
    <cofactor evidence="1">
        <name>FAD</name>
        <dbReference type="ChEBI" id="CHEBI:57692"/>
    </cofactor>
</comment>
<dbReference type="Gene3D" id="2.40.110.10">
    <property type="entry name" value="Butyryl-CoA Dehydrogenase, subunit A, domain 2"/>
    <property type="match status" value="1"/>
</dbReference>
<dbReference type="GO" id="GO:0050660">
    <property type="term" value="F:flavin adenine dinucleotide binding"/>
    <property type="evidence" value="ECO:0007669"/>
    <property type="project" value="InterPro"/>
</dbReference>
<dbReference type="SUPFAM" id="SSF47203">
    <property type="entry name" value="Acyl-CoA dehydrogenase C-terminal domain-like"/>
    <property type="match status" value="1"/>
</dbReference>
<dbReference type="Gene3D" id="1.20.140.10">
    <property type="entry name" value="Butyryl-CoA Dehydrogenase, subunit A, domain 3"/>
    <property type="match status" value="1"/>
</dbReference>
<dbReference type="InterPro" id="IPR036250">
    <property type="entry name" value="AcylCo_DH-like_C"/>
</dbReference>
<proteinExistence type="inferred from homology"/>
<keyword evidence="3" id="KW-0285">Flavoprotein</keyword>
<organism evidence="15 16">
    <name type="scientific">Paraburkholderia ginsengiterrae</name>
    <dbReference type="NCBI Taxonomy" id="1462993"/>
    <lineage>
        <taxon>Bacteria</taxon>
        <taxon>Pseudomonadati</taxon>
        <taxon>Pseudomonadota</taxon>
        <taxon>Betaproteobacteria</taxon>
        <taxon>Burkholderiales</taxon>
        <taxon>Burkholderiaceae</taxon>
        <taxon>Paraburkholderia</taxon>
    </lineage>
</organism>
<evidence type="ECO:0000256" key="3">
    <source>
        <dbReference type="ARBA" id="ARBA00022630"/>
    </source>
</evidence>
<dbReference type="OrthoDB" id="8969033at2"/>
<evidence type="ECO:0000256" key="2">
    <source>
        <dbReference type="ARBA" id="ARBA00009347"/>
    </source>
</evidence>
<dbReference type="Gene3D" id="1.10.540.10">
    <property type="entry name" value="Acyl-CoA dehydrogenase/oxidase, N-terminal domain"/>
    <property type="match status" value="1"/>
</dbReference>
<comment type="subunit">
    <text evidence="8">Homotrimer or homotetramer.</text>
</comment>
<dbReference type="Pfam" id="PF02771">
    <property type="entry name" value="Acyl-CoA_dh_N"/>
    <property type="match status" value="1"/>
</dbReference>
<evidence type="ECO:0000256" key="11">
    <source>
        <dbReference type="ARBA" id="ARBA00075603"/>
    </source>
</evidence>
<evidence type="ECO:0000259" key="13">
    <source>
        <dbReference type="Pfam" id="PF02770"/>
    </source>
</evidence>
<evidence type="ECO:0000256" key="6">
    <source>
        <dbReference type="ARBA" id="ARBA00052938"/>
    </source>
</evidence>
<evidence type="ECO:0000256" key="8">
    <source>
        <dbReference type="ARBA" id="ARBA00065214"/>
    </source>
</evidence>
<comment type="similarity">
    <text evidence="2">Belongs to the acyl-CoA dehydrogenase family.</text>
</comment>
<dbReference type="SUPFAM" id="SSF56645">
    <property type="entry name" value="Acyl-CoA dehydrogenase NM domain-like"/>
    <property type="match status" value="1"/>
</dbReference>
<dbReference type="InterPro" id="IPR009100">
    <property type="entry name" value="AcylCoA_DH/oxidase_NM_dom_sf"/>
</dbReference>
<evidence type="ECO:0000259" key="12">
    <source>
        <dbReference type="Pfam" id="PF00441"/>
    </source>
</evidence>
<dbReference type="InterPro" id="IPR006091">
    <property type="entry name" value="Acyl-CoA_Oxase/DH_mid-dom"/>
</dbReference>
<accession>A0A1A9NA60</accession>
<dbReference type="InterPro" id="IPR046373">
    <property type="entry name" value="Acyl-CoA_Oxase/DH_mid-dom_sf"/>
</dbReference>
<feature type="domain" description="Acyl-CoA dehydrogenase/oxidase N-terminal" evidence="14">
    <location>
        <begin position="10"/>
        <end position="121"/>
    </location>
</feature>
<dbReference type="PROSITE" id="PS00073">
    <property type="entry name" value="ACYL_COA_DH_2"/>
    <property type="match status" value="1"/>
</dbReference>
<comment type="function">
    <text evidence="7">Catalyzes the conversion 3-sulfinopropanoyl-CoA (3SP-CoA) to propanoyl-CoA by abstraction of sulfite. Does not show dehydrogenase activity.</text>
</comment>
<dbReference type="Pfam" id="PF02770">
    <property type="entry name" value="Acyl-CoA_dh_M"/>
    <property type="match status" value="1"/>
</dbReference>
<evidence type="ECO:0000313" key="16">
    <source>
        <dbReference type="Proteomes" id="UP000078116"/>
    </source>
</evidence>
<dbReference type="AlphaFoldDB" id="A0A1A9NA60"/>
<keyword evidence="4" id="KW-0378">Hydrolase</keyword>
<feature type="domain" description="Acyl-CoA oxidase/dehydrogenase middle" evidence="13">
    <location>
        <begin position="125"/>
        <end position="218"/>
    </location>
</feature>
<dbReference type="InterPro" id="IPR013786">
    <property type="entry name" value="AcylCoA_DH/ox_N"/>
</dbReference>
<evidence type="ECO:0000256" key="9">
    <source>
        <dbReference type="ARBA" id="ARBA00066461"/>
    </source>
</evidence>
<dbReference type="FunFam" id="1.20.140.10:FF:000004">
    <property type="entry name" value="Acyl-CoA dehydrogenase FadE25"/>
    <property type="match status" value="1"/>
</dbReference>
<keyword evidence="5" id="KW-0274">FAD</keyword>
<reference evidence="15 16" key="1">
    <citation type="submission" date="2016-04" db="EMBL/GenBank/DDBJ databases">
        <title>Reclassification of Paraburkholderia panaciterrae (Farh et al. 2015) Dobritsa &amp; Samadpour 2016 as a later homotypic synonym of Paraburkholderia ginsengiterrae (Farh et al. 2015) Dobritsa &amp; Samadpour 2016.</title>
        <authorList>
            <person name="Dobritsa A.P."/>
            <person name="Kutumbaka K."/>
            <person name="Samadpour M."/>
        </authorList>
    </citation>
    <scope>NUCLEOTIDE SEQUENCE [LARGE SCALE GENOMIC DNA]</scope>
    <source>
        <strain evidence="15 16">DCY85</strain>
    </source>
</reference>
<evidence type="ECO:0000256" key="5">
    <source>
        <dbReference type="ARBA" id="ARBA00022827"/>
    </source>
</evidence>
<dbReference type="Pfam" id="PF00441">
    <property type="entry name" value="Acyl-CoA_dh_1"/>
    <property type="match status" value="1"/>
</dbReference>
<dbReference type="EMBL" id="LXKA01000198">
    <property type="protein sequence ID" value="OAJ61812.1"/>
    <property type="molecule type" value="Genomic_DNA"/>
</dbReference>
<dbReference type="InterPro" id="IPR009075">
    <property type="entry name" value="AcylCo_DH/oxidase_C"/>
</dbReference>